<proteinExistence type="predicted"/>
<dbReference type="InterPro" id="IPR006564">
    <property type="entry name" value="Znf_PMZ"/>
</dbReference>
<evidence type="ECO:0000259" key="7">
    <source>
        <dbReference type="PROSITE" id="PS50966"/>
    </source>
</evidence>
<dbReference type="InterPro" id="IPR004330">
    <property type="entry name" value="FAR1_DNA_bnd_dom"/>
</dbReference>
<feature type="domain" description="SWIM-type" evidence="7">
    <location>
        <begin position="217"/>
        <end position="251"/>
    </location>
</feature>
<organism evidence="8 9">
    <name type="scientific">Ananas comosus</name>
    <name type="common">Pineapple</name>
    <name type="synonym">Ananas ananas</name>
    <dbReference type="NCBI Taxonomy" id="4615"/>
    <lineage>
        <taxon>Eukaryota</taxon>
        <taxon>Viridiplantae</taxon>
        <taxon>Streptophyta</taxon>
        <taxon>Embryophyta</taxon>
        <taxon>Tracheophyta</taxon>
        <taxon>Spermatophyta</taxon>
        <taxon>Magnoliopsida</taxon>
        <taxon>Liliopsida</taxon>
        <taxon>Poales</taxon>
        <taxon>Bromeliaceae</taxon>
        <taxon>Bromelioideae</taxon>
        <taxon>Ananas</taxon>
    </lineage>
</organism>
<accession>A0A199V7Q9</accession>
<feature type="compositionally biased region" description="Basic residues" evidence="5">
    <location>
        <begin position="447"/>
        <end position="460"/>
    </location>
</feature>
<feature type="region of interest" description="Disordered" evidence="5">
    <location>
        <begin position="430"/>
        <end position="476"/>
    </location>
</feature>
<protein>
    <submittedName>
        <fullName evidence="8">Protein FAR1-RELATED SEQUENCE 5</fullName>
    </submittedName>
</protein>
<dbReference type="PANTHER" id="PTHR47718">
    <property type="entry name" value="OS01G0519700 PROTEIN"/>
    <property type="match status" value="1"/>
</dbReference>
<keyword evidence="1" id="KW-0479">Metal-binding</keyword>
<dbReference type="GO" id="GO:0003676">
    <property type="term" value="F:nucleic acid binding"/>
    <property type="evidence" value="ECO:0007669"/>
    <property type="project" value="InterPro"/>
</dbReference>
<reference evidence="8 9" key="1">
    <citation type="journal article" date="2016" name="DNA Res.">
        <title>The draft genome of MD-2 pineapple using hybrid error correction of long reads.</title>
        <authorList>
            <person name="Redwan R.M."/>
            <person name="Saidin A."/>
            <person name="Kumar S.V."/>
        </authorList>
    </citation>
    <scope>NUCLEOTIDE SEQUENCE [LARGE SCALE GENOMIC DNA]</scope>
    <source>
        <strain evidence="9">cv. MD2</strain>
        <tissue evidence="8">Leaf</tissue>
    </source>
</reference>
<evidence type="ECO:0000256" key="5">
    <source>
        <dbReference type="SAM" id="MobiDB-lite"/>
    </source>
</evidence>
<evidence type="ECO:0000313" key="9">
    <source>
        <dbReference type="Proteomes" id="UP000092600"/>
    </source>
</evidence>
<dbReference type="Proteomes" id="UP000092600">
    <property type="component" value="Unassembled WGS sequence"/>
</dbReference>
<evidence type="ECO:0000256" key="3">
    <source>
        <dbReference type="ARBA" id="ARBA00022833"/>
    </source>
</evidence>
<dbReference type="InterPro" id="IPR007527">
    <property type="entry name" value="Znf_SWIM"/>
</dbReference>
<keyword evidence="2 4" id="KW-0863">Zinc-finger</keyword>
<gene>
    <name evidence="8" type="ORF">ACMD2_26519</name>
</gene>
<evidence type="ECO:0000313" key="8">
    <source>
        <dbReference type="EMBL" id="OAY73048.1"/>
    </source>
</evidence>
<dbReference type="Pfam" id="PF03101">
    <property type="entry name" value="FAR1"/>
    <property type="match status" value="1"/>
</dbReference>
<evidence type="ECO:0000256" key="1">
    <source>
        <dbReference type="ARBA" id="ARBA00022723"/>
    </source>
</evidence>
<evidence type="ECO:0000256" key="2">
    <source>
        <dbReference type="ARBA" id="ARBA00022771"/>
    </source>
</evidence>
<evidence type="ECO:0000256" key="4">
    <source>
        <dbReference type="PROSITE-ProRule" id="PRU00047"/>
    </source>
</evidence>
<feature type="compositionally biased region" description="Basic and acidic residues" evidence="5">
    <location>
        <begin position="430"/>
        <end position="440"/>
    </location>
</feature>
<dbReference type="GO" id="GO:0008270">
    <property type="term" value="F:zinc ion binding"/>
    <property type="evidence" value="ECO:0007669"/>
    <property type="project" value="UniProtKB-KW"/>
</dbReference>
<dbReference type="PROSITE" id="PS50158">
    <property type="entry name" value="ZF_CCHC"/>
    <property type="match status" value="1"/>
</dbReference>
<dbReference type="AlphaFoldDB" id="A0A199V7Q9"/>
<sequence>MREYGSTISSSVSLCNIDVENEVNEELEQIATAEQICMSTQPIEEPRVGLEFNSIEDGKKFYNDYAFKMGFSIRKTYHYKSKKHDDAITSVTYCCAKAGLSKSQTHEKGHCQNSEGSNTPKKQFSNRRSGCKAHIVLRIDDRGKWMITVVANEHNHELIISPSKSRFFRSHRAITEEQKELIHMMNEQNISTSQIMAFMQAREGRRHNIHFTRKDLMTVVRPENMVSCTCKLFEFYGLLCAHALKVMHYIEIYNIPPHYILNRWTKNAKKRIPSNSTEMSDGSSFCRSRRFDSLTLEMQKFIFEGSKNLKAHETACQIIREGIDTLTSINQMFESEEATIKEPSISLHRIVISQSSQVNMLASECTIKDPPQSQCKGKRKPQRFKPSIEKKIRVPRTCKQCGKKGHNIRTCKELENNILRSLLGIDPHRAEGAHRGRERSYSALPRRPGRRRRGRRRRVRDRVALQPGRRRRGPPP</sequence>
<dbReference type="PROSITE" id="PS50966">
    <property type="entry name" value="ZF_SWIM"/>
    <property type="match status" value="1"/>
</dbReference>
<name>A0A199V7Q9_ANACO</name>
<keyword evidence="3" id="KW-0862">Zinc</keyword>
<feature type="domain" description="CCHC-type" evidence="6">
    <location>
        <begin position="398"/>
        <end position="413"/>
    </location>
</feature>
<feature type="compositionally biased region" description="Polar residues" evidence="5">
    <location>
        <begin position="111"/>
        <end position="127"/>
    </location>
</feature>
<dbReference type="InterPro" id="IPR001878">
    <property type="entry name" value="Znf_CCHC"/>
</dbReference>
<evidence type="ECO:0000259" key="6">
    <source>
        <dbReference type="PROSITE" id="PS50158"/>
    </source>
</evidence>
<dbReference type="EMBL" id="LSRQ01002887">
    <property type="protein sequence ID" value="OAY73048.1"/>
    <property type="molecule type" value="Genomic_DNA"/>
</dbReference>
<dbReference type="Pfam" id="PF04434">
    <property type="entry name" value="SWIM"/>
    <property type="match status" value="1"/>
</dbReference>
<feature type="region of interest" description="Disordered" evidence="5">
    <location>
        <begin position="105"/>
        <end position="127"/>
    </location>
</feature>
<comment type="caution">
    <text evidence="8">The sequence shown here is derived from an EMBL/GenBank/DDBJ whole genome shotgun (WGS) entry which is preliminary data.</text>
</comment>
<dbReference type="SMART" id="SM00575">
    <property type="entry name" value="ZnF_PMZ"/>
    <property type="match status" value="1"/>
</dbReference>